<dbReference type="InterPro" id="IPR042245">
    <property type="entry name" value="Tgt2/MlaC_sf"/>
</dbReference>
<dbReference type="SUPFAM" id="SSF53850">
    <property type="entry name" value="Periplasmic binding protein-like II"/>
    <property type="match status" value="1"/>
</dbReference>
<feature type="signal peptide" evidence="1">
    <location>
        <begin position="1"/>
        <end position="20"/>
    </location>
</feature>
<feature type="chain" id="PRO_5045365214" evidence="1">
    <location>
        <begin position="21"/>
        <end position="430"/>
    </location>
</feature>
<evidence type="ECO:0000313" key="2">
    <source>
        <dbReference type="EMBL" id="MCA6062374.1"/>
    </source>
</evidence>
<dbReference type="EMBL" id="JAEDAH010000008">
    <property type="protein sequence ID" value="MCA6062374.1"/>
    <property type="molecule type" value="Genomic_DNA"/>
</dbReference>
<dbReference type="Pfam" id="PF05494">
    <property type="entry name" value="MlaC"/>
    <property type="match status" value="1"/>
</dbReference>
<sequence length="430" mass="48511">MRRILLQILLLLAPLHVASAMEAASPLQRTQEAIGAYLSNLTENATLAERHQGYAVRVFNDTVYPIIDGDMMARRAMGQSYDRASERQKQAFTSAFRAYLSQMWVNLFYSVEAGEIRWQPVEYTDQNTRAVLTAKLGSLWFGTRIRFKLYWSESWRVYDVDIDRKSIVRGTRADFNESLEGHSLARALAAYIKDAPALPLVTLGATDWSPYVASNLPGNGLAASIVTQAFAAVGYRVDYRFQPLRKLNDLAIAGEVDGFVTAWEDQEDDSIILTDPYLANWLVFIKRKDDPFALDGNGKPQERVTPAHYRLGVYRDVNYGPSLDAYLKDFKQHERDYCSQLFRDVASKSLDLAIVDQWVADIELAGKDNVASYLTKVVPPVEMRTVHVSLQKTADNYAEHLAEAFNAGLNIIRKNGTYASTLAKHQYPDE</sequence>
<proteinExistence type="predicted"/>
<protein>
    <submittedName>
        <fullName evidence="2">ABC transporter substrate-binding protein</fullName>
    </submittedName>
</protein>
<dbReference type="PANTHER" id="PTHR36573:SF1">
    <property type="entry name" value="INTERMEMBRANE PHOSPHOLIPID TRANSPORT SYSTEM BINDING PROTEIN MLAC"/>
    <property type="match status" value="1"/>
</dbReference>
<accession>A0ABS7ZKY3</accession>
<evidence type="ECO:0000256" key="1">
    <source>
        <dbReference type="SAM" id="SignalP"/>
    </source>
</evidence>
<comment type="caution">
    <text evidence="2">The sequence shown here is derived from an EMBL/GenBank/DDBJ whole genome shotgun (WGS) entry which is preliminary data.</text>
</comment>
<organism evidence="2 3">
    <name type="scientific">Thalassolituus marinus</name>
    <dbReference type="NCBI Taxonomy" id="671053"/>
    <lineage>
        <taxon>Bacteria</taxon>
        <taxon>Pseudomonadati</taxon>
        <taxon>Pseudomonadota</taxon>
        <taxon>Gammaproteobacteria</taxon>
        <taxon>Oceanospirillales</taxon>
        <taxon>Oceanospirillaceae</taxon>
        <taxon>Thalassolituus</taxon>
    </lineage>
</organism>
<name>A0ABS7ZKY3_9GAMM</name>
<keyword evidence="1" id="KW-0732">Signal</keyword>
<dbReference type="PANTHER" id="PTHR36573">
    <property type="entry name" value="INTERMEMBRANE PHOSPHOLIPID TRANSPORT SYSTEM BINDING PROTEIN MLAC"/>
    <property type="match status" value="1"/>
</dbReference>
<dbReference type="Gene3D" id="3.10.450.710">
    <property type="entry name" value="Tgt2/MlaC"/>
    <property type="match status" value="1"/>
</dbReference>
<dbReference type="InterPro" id="IPR008869">
    <property type="entry name" value="MlaC/ttg2D"/>
</dbReference>
<dbReference type="Gene3D" id="3.40.190.10">
    <property type="entry name" value="Periplasmic binding protein-like II"/>
    <property type="match status" value="2"/>
</dbReference>
<evidence type="ECO:0000313" key="3">
    <source>
        <dbReference type="Proteomes" id="UP000714380"/>
    </source>
</evidence>
<gene>
    <name evidence="2" type="ORF">I9W95_02020</name>
</gene>
<keyword evidence="3" id="KW-1185">Reference proteome</keyword>
<dbReference type="Proteomes" id="UP000714380">
    <property type="component" value="Unassembled WGS sequence"/>
</dbReference>
<dbReference type="RefSeq" id="WP_225671305.1">
    <property type="nucleotide sequence ID" value="NZ_JAEDAH010000008.1"/>
</dbReference>
<reference evidence="2 3" key="1">
    <citation type="submission" date="2020-12" db="EMBL/GenBank/DDBJ databases">
        <title>Novel Thalassolituus-related marine hydrocarbonoclastic bacteria mediated algae-derived hydrocarbons mineralization in twilight zone of the northern South China Sea.</title>
        <authorList>
            <person name="Dong C."/>
        </authorList>
    </citation>
    <scope>NUCLEOTIDE SEQUENCE [LARGE SCALE GENOMIC DNA]</scope>
    <source>
        <strain evidence="2 3">IMCC1826</strain>
    </source>
</reference>